<name>A0A7Y4P5L0_9BURK</name>
<dbReference type="EMBL" id="JABGBO010000002">
    <property type="protein sequence ID" value="NOL48959.1"/>
    <property type="molecule type" value="Genomic_DNA"/>
</dbReference>
<dbReference type="GO" id="GO:0019867">
    <property type="term" value="C:outer membrane"/>
    <property type="evidence" value="ECO:0007669"/>
    <property type="project" value="InterPro"/>
</dbReference>
<dbReference type="SMART" id="SM00869">
    <property type="entry name" value="Autotransporter"/>
    <property type="match status" value="1"/>
</dbReference>
<dbReference type="InterPro" id="IPR006315">
    <property type="entry name" value="OM_autotransptr_brl_dom"/>
</dbReference>
<organism evidence="3 4">
    <name type="scientific">Pelistega europaea</name>
    <dbReference type="NCBI Taxonomy" id="106147"/>
    <lineage>
        <taxon>Bacteria</taxon>
        <taxon>Pseudomonadati</taxon>
        <taxon>Pseudomonadota</taxon>
        <taxon>Betaproteobacteria</taxon>
        <taxon>Burkholderiales</taxon>
        <taxon>Alcaligenaceae</taxon>
        <taxon>Pelistega</taxon>
    </lineage>
</organism>
<dbReference type="InterPro" id="IPR012332">
    <property type="entry name" value="Autotransporter_pectin_lyase_C"/>
</dbReference>
<feature type="region of interest" description="Disordered" evidence="1">
    <location>
        <begin position="834"/>
        <end position="874"/>
    </location>
</feature>
<sequence>MSALSVNPAMALVSSPSDSEEKTLVFNQTVANEYDSVSKEAGLIIINVINDDYSKLRTYAENSHGIFFNFQKKGDFIKLTSTQGDISVHVEEVPNIFMSHLPSTPFGAPIWASNKNILLNSAQNIKLAAITKNVGYRNAQMMNVIRANSDASVILKAQGINSLLMETKSPDDTNYFVNLALGMQASGNGHIMLQGKSNTLTMDVPNATQRYLLRADTALANIQWNATEGNNELFINGEYSANRANFLMGIMAYGTSTVNDTHSITLSALTGDNIIQLGDKNLTPNPRGKFSVVMGINTVDGYTSGIDAPFTGSVNLLAKQNTLSIYAPNTPQKIGMQASGKTAYGAENIRLEASEKNNVLLMDTHITQFVSSDKPFLYGIASSKTSKILFSALNGANIIEIGEREDETSRIDGTAIGLWANSAGVSLQAKHNQVVLHSPVSMQPIAISARGFYTGAPNILLNASDTNTVYSLSQGIYASTQAKVVLNATNTNQIGAGSTAITSWDKAAVQLSAGKMNNISAGNTALLTATEGQIAIDGPVNIQAPSVADARSSSKISIYYEKNSQMQGNLRATDKGMIDVRSKGSTMALTGDSIAMNQGAINLQLTSGSILTGRVDNSSAYQHTDYRRLFAPVSDTDTLPEAIGAGEVNLSLANNAVWNMTGQSWVSQLGGAGGIINLRAMTNGGAATQGRALHIDSLEGKQKFVLSLNKDDYTQSDMLYIKQGTADEQTLVIQNLDELAASMQPDDRVRFATVSHSLDEFREGKIYRSDAGLFEQSLKVHYVSRAKESEQDLAQDRLINGTQFTLEKSGDEYIRQQYDGDESKNVYLVKMTPSPVNPPVEEQPVVEEPITTPGNPTDQPRVEEPTETPEDLVESTPILPPIVNRPAMIAIQYIPALSLRYLTDLDTYTKREGTQAYANPAQKAGFWARVSRLGLKDDFSLKGNTYEIGYDRFMRNDMKRKHKWGVSYTYGSVHGDFTTWRANAHLKKHMLSLHSTNHYGNYDQDAYYNDNAVRIGKLIHDYRIDRENGKLWGEGGYHQYFASVSTEHGYRAWLNKTKTWYVTPQIQLQYSYLRGKSYQSSNQVNIKLGHVNSLIGRLGVDAVKVLDKETQTRIYARASILHEFLGKQHIQAHDRTGNYHRTFKMKGTWGVIGGGFSIIPDKNTYVFLDGEKTFGAHRDGYNFRVGLSWRFN</sequence>
<evidence type="ECO:0000256" key="1">
    <source>
        <dbReference type="SAM" id="MobiDB-lite"/>
    </source>
</evidence>
<dbReference type="Gene3D" id="2.40.128.130">
    <property type="entry name" value="Autotransporter beta-domain"/>
    <property type="match status" value="1"/>
</dbReference>
<evidence type="ECO:0000313" key="3">
    <source>
        <dbReference type="EMBL" id="NOL48959.1"/>
    </source>
</evidence>
<dbReference type="Gene3D" id="2.160.20.20">
    <property type="match status" value="1"/>
</dbReference>
<keyword evidence="4" id="KW-1185">Reference proteome</keyword>
<dbReference type="RefSeq" id="WP_171587945.1">
    <property type="nucleotide sequence ID" value="NZ_JABGBO010000002.1"/>
</dbReference>
<dbReference type="SUPFAM" id="SSF103515">
    <property type="entry name" value="Autotransporter"/>
    <property type="match status" value="1"/>
</dbReference>
<reference evidence="3 4" key="1">
    <citation type="submission" date="2020-05" db="EMBL/GenBank/DDBJ databases">
        <authorList>
            <person name="Niu N."/>
        </authorList>
    </citation>
    <scope>NUCLEOTIDE SEQUENCE [LARGE SCALE GENOMIC DNA]</scope>
    <source>
        <strain evidence="3 4">LMG10982</strain>
    </source>
</reference>
<accession>A0A7Y4P5L0</accession>
<dbReference type="AlphaFoldDB" id="A0A7Y4P5L0"/>
<dbReference type="NCBIfam" id="TIGR01414">
    <property type="entry name" value="autotrans_barl"/>
    <property type="match status" value="1"/>
</dbReference>
<proteinExistence type="predicted"/>
<gene>
    <name evidence="3" type="ORF">HKX40_02220</name>
</gene>
<feature type="compositionally biased region" description="Low complexity" evidence="1">
    <location>
        <begin position="839"/>
        <end position="849"/>
    </location>
</feature>
<protein>
    <submittedName>
        <fullName evidence="3">Autotransporter outer membrane beta-barrel domain-containing protein</fullName>
    </submittedName>
</protein>
<dbReference type="InterPro" id="IPR036709">
    <property type="entry name" value="Autotransporte_beta_dom_sf"/>
</dbReference>
<dbReference type="Proteomes" id="UP000541421">
    <property type="component" value="Unassembled WGS sequence"/>
</dbReference>
<evidence type="ECO:0000313" key="4">
    <source>
        <dbReference type="Proteomes" id="UP000541421"/>
    </source>
</evidence>
<feature type="domain" description="Autotransporter" evidence="2">
    <location>
        <begin position="919"/>
        <end position="1191"/>
    </location>
</feature>
<evidence type="ECO:0000259" key="2">
    <source>
        <dbReference type="PROSITE" id="PS51208"/>
    </source>
</evidence>
<comment type="caution">
    <text evidence="3">The sequence shown here is derived from an EMBL/GenBank/DDBJ whole genome shotgun (WGS) entry which is preliminary data.</text>
</comment>
<dbReference type="PROSITE" id="PS51208">
    <property type="entry name" value="AUTOTRANSPORTER"/>
    <property type="match status" value="1"/>
</dbReference>
<dbReference type="InterPro" id="IPR005546">
    <property type="entry name" value="Autotransporte_beta"/>
</dbReference>